<proteinExistence type="predicted"/>
<feature type="chain" id="PRO_5016754049" description="IPT/TIG domain-containing protein" evidence="1">
    <location>
        <begin position="22"/>
        <end position="513"/>
    </location>
</feature>
<dbReference type="PANTHER" id="PTHR45632">
    <property type="entry name" value="LD33804P"/>
    <property type="match status" value="1"/>
</dbReference>
<feature type="domain" description="IPT/TIG" evidence="2">
    <location>
        <begin position="122"/>
        <end position="198"/>
    </location>
</feature>
<dbReference type="Pfam" id="PF01833">
    <property type="entry name" value="TIG"/>
    <property type="match status" value="2"/>
</dbReference>
<dbReference type="EMBL" id="QTJX01000001">
    <property type="protein sequence ID" value="RDY61656.1"/>
    <property type="molecule type" value="Genomic_DNA"/>
</dbReference>
<evidence type="ECO:0000313" key="4">
    <source>
        <dbReference type="Proteomes" id="UP000261828"/>
    </source>
</evidence>
<keyword evidence="1" id="KW-0732">Signal</keyword>
<dbReference type="AlphaFoldDB" id="A0A371JV54"/>
<dbReference type="Gene3D" id="2.120.10.80">
    <property type="entry name" value="Kelch-type beta propeller"/>
    <property type="match status" value="1"/>
</dbReference>
<comment type="caution">
    <text evidence="3">The sequence shown here is derived from an EMBL/GenBank/DDBJ whole genome shotgun (WGS) entry which is preliminary data.</text>
</comment>
<dbReference type="CDD" id="cd00102">
    <property type="entry name" value="IPT"/>
    <property type="match status" value="1"/>
</dbReference>
<name>A0A371JV54_9FLAO</name>
<dbReference type="RefSeq" id="WP_116183537.1">
    <property type="nucleotide sequence ID" value="NZ_QTJX01000001.1"/>
</dbReference>
<reference evidence="3 4" key="1">
    <citation type="submission" date="2018-08" db="EMBL/GenBank/DDBJ databases">
        <title>Muricauda nanhaiensis sp. nov., isolated from seawater of the South China Sea.</title>
        <authorList>
            <person name="Dang Y."/>
        </authorList>
    </citation>
    <scope>NUCLEOTIDE SEQUENCE [LARGE SCALE GENOMIC DNA]</scope>
    <source>
        <strain evidence="3 4">SM1704</strain>
    </source>
</reference>
<feature type="domain" description="IPT/TIG" evidence="2">
    <location>
        <begin position="37"/>
        <end position="113"/>
    </location>
</feature>
<evidence type="ECO:0000259" key="2">
    <source>
        <dbReference type="Pfam" id="PF01833"/>
    </source>
</evidence>
<dbReference type="InterPro" id="IPR014756">
    <property type="entry name" value="Ig_E-set"/>
</dbReference>
<dbReference type="InterPro" id="IPR002909">
    <property type="entry name" value="IPT_dom"/>
</dbReference>
<dbReference type="InterPro" id="IPR015915">
    <property type="entry name" value="Kelch-typ_b-propeller"/>
</dbReference>
<keyword evidence="4" id="KW-1185">Reference proteome</keyword>
<dbReference type="InterPro" id="IPR013783">
    <property type="entry name" value="Ig-like_fold"/>
</dbReference>
<organism evidence="3 4">
    <name type="scientific">Flagellimonas nanhaiensis</name>
    <dbReference type="NCBI Taxonomy" id="2292706"/>
    <lineage>
        <taxon>Bacteria</taxon>
        <taxon>Pseudomonadati</taxon>
        <taxon>Bacteroidota</taxon>
        <taxon>Flavobacteriia</taxon>
        <taxon>Flavobacteriales</taxon>
        <taxon>Flavobacteriaceae</taxon>
        <taxon>Flagellimonas</taxon>
    </lineage>
</organism>
<evidence type="ECO:0000313" key="3">
    <source>
        <dbReference type="EMBL" id="RDY61656.1"/>
    </source>
</evidence>
<sequence length="513" mass="54863">MKKKILFGLSLLALIFYVSCGKDDDSTTTPEQEEVEITSFSPGSGEPGTEVTLIGKNFGKTASGNTVKFNGTTATVTSATATQLKTTVPNGATTGKITVTVGSSTATSSSDFTVLEPQPALQITGFQPMEGERGSSVILTGTNFSTTAGENVVKFGTVEAEVVTAKADELTVTVPDNAVSAKISVTTDGTTVTSTEEFEVFSPAKWTQVESYPNEEGRVFGVSFVIDGIIYSGLGSTSDHLTDHELWGYDTTSDSWSKKTNFPMAMDDKLTTSTSFVINKKAYIVGGNSLQNGDSSEVWEYDPNNGDGGSWTLMDAPFPGAGKQKATGFSINGLGYIVGGGFDTGEGTESVAEVWEYDPTDDSWTSKQDFIGSPFELGTSFVINNKAYIHLGMTGGSEGSSEFWQYEPAEDSWGQLASIPNERLYAFAFSVGSKGYIGYGSTYVNNQASYYEDFWEYDAEGNGGWNELMTPQGISEWVSPIAHGVDGKGFVGLGLANAQFTSELWIFEPRKKL</sequence>
<dbReference type="SUPFAM" id="SSF117281">
    <property type="entry name" value="Kelch motif"/>
    <property type="match status" value="1"/>
</dbReference>
<dbReference type="SUPFAM" id="SSF81296">
    <property type="entry name" value="E set domains"/>
    <property type="match status" value="2"/>
</dbReference>
<accession>A0A371JV54</accession>
<evidence type="ECO:0000256" key="1">
    <source>
        <dbReference type="SAM" id="SignalP"/>
    </source>
</evidence>
<protein>
    <recommendedName>
        <fullName evidence="2">IPT/TIG domain-containing protein</fullName>
    </recommendedName>
</protein>
<dbReference type="OrthoDB" id="103335at2"/>
<dbReference type="Proteomes" id="UP000261828">
    <property type="component" value="Unassembled WGS sequence"/>
</dbReference>
<gene>
    <name evidence="3" type="ORF">DX873_05750</name>
</gene>
<dbReference type="Gene3D" id="2.60.40.10">
    <property type="entry name" value="Immunoglobulins"/>
    <property type="match status" value="2"/>
</dbReference>
<feature type="signal peptide" evidence="1">
    <location>
        <begin position="1"/>
        <end position="21"/>
    </location>
</feature>